<protein>
    <submittedName>
        <fullName evidence="1">Uncharacterized protein</fullName>
    </submittedName>
</protein>
<name>A0ABW3NXL6_9SPHN</name>
<dbReference type="Proteomes" id="UP001597203">
    <property type="component" value="Unassembled WGS sequence"/>
</dbReference>
<sequence>MVRIDPNVGDAERIVVRLLRHYAACQQLGEEPLPPLTRLGGELDSGSCGGCSRQHFSTH</sequence>
<comment type="caution">
    <text evidence="1">The sequence shown here is derived from an EMBL/GenBank/DDBJ whole genome shotgun (WGS) entry which is preliminary data.</text>
</comment>
<evidence type="ECO:0000313" key="1">
    <source>
        <dbReference type="EMBL" id="MFD1103654.1"/>
    </source>
</evidence>
<dbReference type="EMBL" id="JBHTLS010000008">
    <property type="protein sequence ID" value="MFD1103654.1"/>
    <property type="molecule type" value="Genomic_DNA"/>
</dbReference>
<evidence type="ECO:0000313" key="2">
    <source>
        <dbReference type="Proteomes" id="UP001597203"/>
    </source>
</evidence>
<keyword evidence="2" id="KW-1185">Reference proteome</keyword>
<organism evidence="1 2">
    <name type="scientific">Sphingobium olei</name>
    <dbReference type="NCBI Taxonomy" id="420955"/>
    <lineage>
        <taxon>Bacteria</taxon>
        <taxon>Pseudomonadati</taxon>
        <taxon>Pseudomonadota</taxon>
        <taxon>Alphaproteobacteria</taxon>
        <taxon>Sphingomonadales</taxon>
        <taxon>Sphingomonadaceae</taxon>
        <taxon>Sphingobium</taxon>
    </lineage>
</organism>
<reference evidence="2" key="1">
    <citation type="journal article" date="2019" name="Int. J. Syst. Evol. Microbiol.">
        <title>The Global Catalogue of Microorganisms (GCM) 10K type strain sequencing project: providing services to taxonomists for standard genome sequencing and annotation.</title>
        <authorList>
            <consortium name="The Broad Institute Genomics Platform"/>
            <consortium name="The Broad Institute Genome Sequencing Center for Infectious Disease"/>
            <person name="Wu L."/>
            <person name="Ma J."/>
        </authorList>
    </citation>
    <scope>NUCLEOTIDE SEQUENCE [LARGE SCALE GENOMIC DNA]</scope>
    <source>
        <strain evidence="2">CCUG 54329</strain>
    </source>
</reference>
<accession>A0ABW3NXL6</accession>
<dbReference type="RefSeq" id="WP_380908646.1">
    <property type="nucleotide sequence ID" value="NZ_JBHTLS010000008.1"/>
</dbReference>
<gene>
    <name evidence="1" type="ORF">ACFQ24_01815</name>
</gene>
<proteinExistence type="predicted"/>